<dbReference type="GO" id="GO:0007155">
    <property type="term" value="P:cell adhesion"/>
    <property type="evidence" value="ECO:0007669"/>
    <property type="project" value="InterPro"/>
</dbReference>
<feature type="region of interest" description="Disordered" evidence="8">
    <location>
        <begin position="102"/>
        <end position="226"/>
    </location>
</feature>
<keyword evidence="4 7" id="KW-0378">Hydrolase</keyword>
<protein>
    <recommendedName>
        <fullName evidence="7">Leishmanolysin-like peptidase</fullName>
        <ecNumber evidence="7">3.4.24.-</ecNumber>
    </recommendedName>
</protein>
<dbReference type="Proteomes" id="UP000007350">
    <property type="component" value="Unassembled WGS sequence"/>
</dbReference>
<comment type="similarity">
    <text evidence="1 7">Belongs to the peptidase M8 family.</text>
</comment>
<keyword evidence="6 7" id="KW-0482">Metalloprotease</keyword>
<proteinExistence type="inferred from homology"/>
<evidence type="ECO:0000256" key="5">
    <source>
        <dbReference type="ARBA" id="ARBA00022833"/>
    </source>
</evidence>
<evidence type="ECO:0000256" key="6">
    <source>
        <dbReference type="ARBA" id="ARBA00023049"/>
    </source>
</evidence>
<dbReference type="EMBL" id="AHKC01016196">
    <property type="protein sequence ID" value="EKF28283.1"/>
    <property type="molecule type" value="Genomic_DNA"/>
</dbReference>
<reference evidence="9 10" key="1">
    <citation type="journal article" date="2012" name="BMC Genomics">
        <title>Comparative genomic analysis of human infective Trypanosoma cruzi lineages with the bat-restricted subspecies T. cruzi marinkellei.</title>
        <authorList>
            <person name="Franzen O."/>
            <person name="Talavera-Lopez C."/>
            <person name="Ochaya S."/>
            <person name="Butler C.E."/>
            <person name="Messenger L.A."/>
            <person name="Lewis M.D."/>
            <person name="Llewellyn M.S."/>
            <person name="Marinkelle C.J."/>
            <person name="Tyler K.M."/>
            <person name="Miles M.A."/>
            <person name="Andersson B."/>
        </authorList>
    </citation>
    <scope>NUCLEOTIDE SEQUENCE [LARGE SCALE GENOMIC DNA]</scope>
    <source>
        <strain evidence="9 10">B7</strain>
    </source>
</reference>
<dbReference type="SUPFAM" id="SSF55486">
    <property type="entry name" value="Metalloproteases ('zincins'), catalytic domain"/>
    <property type="match status" value="1"/>
</dbReference>
<feature type="compositionally biased region" description="Low complexity" evidence="8">
    <location>
        <begin position="112"/>
        <end position="127"/>
    </location>
</feature>
<dbReference type="InterPro" id="IPR001577">
    <property type="entry name" value="Peptidase_M8"/>
</dbReference>
<evidence type="ECO:0000313" key="10">
    <source>
        <dbReference type="Proteomes" id="UP000007350"/>
    </source>
</evidence>
<evidence type="ECO:0000256" key="4">
    <source>
        <dbReference type="ARBA" id="ARBA00022801"/>
    </source>
</evidence>
<evidence type="ECO:0000256" key="7">
    <source>
        <dbReference type="RuleBase" id="RU366077"/>
    </source>
</evidence>
<accession>K2M022</accession>
<dbReference type="EC" id="3.4.24.-" evidence="7"/>
<dbReference type="GO" id="GO:0016020">
    <property type="term" value="C:membrane"/>
    <property type="evidence" value="ECO:0007669"/>
    <property type="project" value="InterPro"/>
</dbReference>
<dbReference type="Pfam" id="PF01457">
    <property type="entry name" value="Peptidase_M8"/>
    <property type="match status" value="1"/>
</dbReference>
<evidence type="ECO:0000256" key="2">
    <source>
        <dbReference type="ARBA" id="ARBA00022670"/>
    </source>
</evidence>
<dbReference type="InterPro" id="IPR021287">
    <property type="entry name" value="Trans-sialidase_CS"/>
</dbReference>
<dbReference type="Pfam" id="PF11052">
    <property type="entry name" value="Tr-sialidase_C"/>
    <property type="match status" value="1"/>
</dbReference>
<comment type="cofactor">
    <cofactor evidence="7">
        <name>Zn(2+)</name>
        <dbReference type="ChEBI" id="CHEBI:29105"/>
    </cofactor>
    <text evidence="7">Binds 1 zinc ion per subunit.</text>
</comment>
<evidence type="ECO:0000256" key="8">
    <source>
        <dbReference type="SAM" id="MobiDB-lite"/>
    </source>
</evidence>
<dbReference type="Gene3D" id="2.30.34.10">
    <property type="entry name" value="Leishmanolysin domain 4"/>
    <property type="match status" value="1"/>
</dbReference>
<evidence type="ECO:0000256" key="3">
    <source>
        <dbReference type="ARBA" id="ARBA00022723"/>
    </source>
</evidence>
<comment type="caution">
    <text evidence="9">The sequence shown here is derived from an EMBL/GenBank/DDBJ whole genome shotgun (WGS) entry which is preliminary data.</text>
</comment>
<dbReference type="GO" id="GO:0006508">
    <property type="term" value="P:proteolysis"/>
    <property type="evidence" value="ECO:0007669"/>
    <property type="project" value="UniProtKB-KW"/>
</dbReference>
<keyword evidence="5 7" id="KW-0862">Zinc</keyword>
<evidence type="ECO:0000256" key="1">
    <source>
        <dbReference type="ARBA" id="ARBA00005860"/>
    </source>
</evidence>
<gene>
    <name evidence="9" type="ORF">MOQ_007974</name>
</gene>
<keyword evidence="2 7" id="KW-0645">Protease</keyword>
<dbReference type="GO" id="GO:0004222">
    <property type="term" value="F:metalloendopeptidase activity"/>
    <property type="evidence" value="ECO:0007669"/>
    <property type="project" value="UniProtKB-UniRule"/>
</dbReference>
<organism evidence="9 10">
    <name type="scientific">Trypanosoma cruzi marinkellei</name>
    <dbReference type="NCBI Taxonomy" id="85056"/>
    <lineage>
        <taxon>Eukaryota</taxon>
        <taxon>Discoba</taxon>
        <taxon>Euglenozoa</taxon>
        <taxon>Kinetoplastea</taxon>
        <taxon>Metakinetoplastina</taxon>
        <taxon>Trypanosomatida</taxon>
        <taxon>Trypanosomatidae</taxon>
        <taxon>Trypanosoma</taxon>
        <taxon>Schizotrypanum</taxon>
    </lineage>
</organism>
<dbReference type="GO" id="GO:0046872">
    <property type="term" value="F:metal ion binding"/>
    <property type="evidence" value="ECO:0007669"/>
    <property type="project" value="UniProtKB-KW"/>
</dbReference>
<keyword evidence="10" id="KW-1185">Reference proteome</keyword>
<dbReference type="AlphaFoldDB" id="K2M022"/>
<feature type="non-terminal residue" evidence="9">
    <location>
        <position position="1"/>
    </location>
</feature>
<sequence>WTISLGSFTGSGSWCLDAELLEANDNHKNVKGVCAQVSCDEGTVKVKYSGSKDFHPCPENTDIPVTLNGVEGGKIKCPKYGEVCTIAANGSSLVIPSVLQNDKEEKQDAQGEETVVSPAVSPVASTPEEPRAEASFTEEPRAEAPPKEGPRAEASSPSKTSEASGVQEASQQPPQENKTEQITTVGESATTQQVPENTSQESLEKAAASNSHAVGEAKGEGTMRGSGLLPSLLLLLGLWGFAAL</sequence>
<keyword evidence="3 7" id="KW-0479">Metal-binding</keyword>
<evidence type="ECO:0000313" key="9">
    <source>
        <dbReference type="EMBL" id="EKF28283.1"/>
    </source>
</evidence>
<name>K2M022_TRYCR</name>
<feature type="compositionally biased region" description="Polar residues" evidence="8">
    <location>
        <begin position="155"/>
        <end position="201"/>
    </location>
</feature>
<feature type="compositionally biased region" description="Basic and acidic residues" evidence="8">
    <location>
        <begin position="128"/>
        <end position="151"/>
    </location>
</feature>